<dbReference type="EMBL" id="LXQA010080610">
    <property type="protein sequence ID" value="MCI11557.1"/>
    <property type="molecule type" value="Genomic_DNA"/>
</dbReference>
<organism evidence="1 2">
    <name type="scientific">Trifolium medium</name>
    <dbReference type="NCBI Taxonomy" id="97028"/>
    <lineage>
        <taxon>Eukaryota</taxon>
        <taxon>Viridiplantae</taxon>
        <taxon>Streptophyta</taxon>
        <taxon>Embryophyta</taxon>
        <taxon>Tracheophyta</taxon>
        <taxon>Spermatophyta</taxon>
        <taxon>Magnoliopsida</taxon>
        <taxon>eudicotyledons</taxon>
        <taxon>Gunneridae</taxon>
        <taxon>Pentapetalae</taxon>
        <taxon>rosids</taxon>
        <taxon>fabids</taxon>
        <taxon>Fabales</taxon>
        <taxon>Fabaceae</taxon>
        <taxon>Papilionoideae</taxon>
        <taxon>50 kb inversion clade</taxon>
        <taxon>NPAAA clade</taxon>
        <taxon>Hologalegina</taxon>
        <taxon>IRL clade</taxon>
        <taxon>Trifolieae</taxon>
        <taxon>Trifolium</taxon>
    </lineage>
</organism>
<reference evidence="1 2" key="1">
    <citation type="journal article" date="2018" name="Front. Plant Sci.">
        <title>Red Clover (Trifolium pratense) and Zigzag Clover (T. medium) - A Picture of Genomic Similarities and Differences.</title>
        <authorList>
            <person name="Dluhosova J."/>
            <person name="Istvanek J."/>
            <person name="Nedelnik J."/>
            <person name="Repkova J."/>
        </authorList>
    </citation>
    <scope>NUCLEOTIDE SEQUENCE [LARGE SCALE GENOMIC DNA]</scope>
    <source>
        <strain evidence="2">cv. 10/8</strain>
        <tissue evidence="1">Leaf</tissue>
    </source>
</reference>
<dbReference type="SUPFAM" id="SSF51445">
    <property type="entry name" value="(Trans)glycosidases"/>
    <property type="match status" value="1"/>
</dbReference>
<evidence type="ECO:0000313" key="1">
    <source>
        <dbReference type="EMBL" id="MCI11557.1"/>
    </source>
</evidence>
<sequence length="67" mass="7388">MRSLVGARLPKFTTKQAKLLIGSFDFIGLNYYSSTYASDAPLLSNARPNYLTDSLVTPSFERNGKAI</sequence>
<proteinExistence type="predicted"/>
<evidence type="ECO:0000313" key="2">
    <source>
        <dbReference type="Proteomes" id="UP000265520"/>
    </source>
</evidence>
<protein>
    <submittedName>
        <fullName evidence="1">Beta-glucosidase 12-like</fullName>
    </submittedName>
</protein>
<dbReference type="Proteomes" id="UP000265520">
    <property type="component" value="Unassembled WGS sequence"/>
</dbReference>
<dbReference type="Gene3D" id="3.20.20.80">
    <property type="entry name" value="Glycosidases"/>
    <property type="match status" value="1"/>
</dbReference>
<accession>A0A392PIT1</accession>
<keyword evidence="2" id="KW-1185">Reference proteome</keyword>
<feature type="non-terminal residue" evidence="1">
    <location>
        <position position="67"/>
    </location>
</feature>
<dbReference type="InterPro" id="IPR017853">
    <property type="entry name" value="GH"/>
</dbReference>
<name>A0A392PIT1_9FABA</name>
<comment type="caution">
    <text evidence="1">The sequence shown here is derived from an EMBL/GenBank/DDBJ whole genome shotgun (WGS) entry which is preliminary data.</text>
</comment>
<dbReference type="AlphaFoldDB" id="A0A392PIT1"/>